<dbReference type="STRING" id="1611254.A0A2G5T8M9"/>
<evidence type="ECO:0008006" key="4">
    <source>
        <dbReference type="Google" id="ProtNLM"/>
    </source>
</evidence>
<evidence type="ECO:0000256" key="1">
    <source>
        <dbReference type="SAM" id="Phobius"/>
    </source>
</evidence>
<evidence type="ECO:0000313" key="3">
    <source>
        <dbReference type="Proteomes" id="UP000230233"/>
    </source>
</evidence>
<keyword evidence="1" id="KW-1133">Transmembrane helix</keyword>
<dbReference type="OrthoDB" id="5868788at2759"/>
<dbReference type="EMBL" id="PDUG01000005">
    <property type="protein sequence ID" value="PIC23461.1"/>
    <property type="molecule type" value="Genomic_DNA"/>
</dbReference>
<name>A0A2G5T8M9_9PELO</name>
<sequence>MEQQSEPIKMNFSAVAVSTLGFVSALFTCFMNIILLKTYIKKKNDMTLFYYRFALDVVMGALLAVFLLLAVLYSSFYERFSEYQNLIFYFSLPGSNVAACRSIVALSVAIDRMVAAYAPIFFHNYRQHFPTIIILILAVIFGLTEDVVLYGFCDFHLDMSKNCAALGCAINSCFFNYWTTHKATIFIMTILFILLLCIKLFIINNIMKNGGVELSRVNRLALIDAAIVCMFDYQSVYAPPGLNLLASGYSTRNLIKRFLHFDSGP</sequence>
<proteinExistence type="predicted"/>
<gene>
    <name evidence="2" type="primary">Cnig_chr_V.g17156</name>
    <name evidence="2" type="ORF">B9Z55_017156</name>
</gene>
<feature type="transmembrane region" description="Helical" evidence="1">
    <location>
        <begin position="12"/>
        <end position="36"/>
    </location>
</feature>
<feature type="transmembrane region" description="Helical" evidence="1">
    <location>
        <begin position="131"/>
        <end position="152"/>
    </location>
</feature>
<dbReference type="AlphaFoldDB" id="A0A2G5T8M9"/>
<organism evidence="2 3">
    <name type="scientific">Caenorhabditis nigoni</name>
    <dbReference type="NCBI Taxonomy" id="1611254"/>
    <lineage>
        <taxon>Eukaryota</taxon>
        <taxon>Metazoa</taxon>
        <taxon>Ecdysozoa</taxon>
        <taxon>Nematoda</taxon>
        <taxon>Chromadorea</taxon>
        <taxon>Rhabditida</taxon>
        <taxon>Rhabditina</taxon>
        <taxon>Rhabditomorpha</taxon>
        <taxon>Rhabditoidea</taxon>
        <taxon>Rhabditidae</taxon>
        <taxon>Peloderinae</taxon>
        <taxon>Caenorhabditis</taxon>
    </lineage>
</organism>
<comment type="caution">
    <text evidence="2">The sequence shown here is derived from an EMBL/GenBank/DDBJ whole genome shotgun (WGS) entry which is preliminary data.</text>
</comment>
<dbReference type="PANTHER" id="PTHR10664">
    <property type="entry name" value="SERPENTINE RECEPTOR-C.ELEGANS"/>
    <property type="match status" value="1"/>
</dbReference>
<feature type="transmembrane region" description="Helical" evidence="1">
    <location>
        <begin position="48"/>
        <end position="74"/>
    </location>
</feature>
<keyword evidence="1" id="KW-0812">Transmembrane</keyword>
<feature type="transmembrane region" description="Helical" evidence="1">
    <location>
        <begin position="86"/>
        <end position="110"/>
    </location>
</feature>
<keyword evidence="3" id="KW-1185">Reference proteome</keyword>
<keyword evidence="1" id="KW-0472">Membrane</keyword>
<accession>A0A2G5T8M9</accession>
<reference evidence="3" key="1">
    <citation type="submission" date="2017-10" db="EMBL/GenBank/DDBJ databases">
        <title>Rapid genome shrinkage in a self-fertile nematode reveals novel sperm competition proteins.</title>
        <authorList>
            <person name="Yin D."/>
            <person name="Schwarz E.M."/>
            <person name="Thomas C.G."/>
            <person name="Felde R.L."/>
            <person name="Korf I.F."/>
            <person name="Cutter A.D."/>
            <person name="Schartner C.M."/>
            <person name="Ralston E.J."/>
            <person name="Meyer B.J."/>
            <person name="Haag E.S."/>
        </authorList>
    </citation>
    <scope>NUCLEOTIDE SEQUENCE [LARGE SCALE GENOMIC DNA]</scope>
    <source>
        <strain evidence="3">JU1422</strain>
    </source>
</reference>
<dbReference type="Pfam" id="PF10316">
    <property type="entry name" value="7TM_GPCR_Srbc"/>
    <property type="match status" value="1"/>
</dbReference>
<evidence type="ECO:0000313" key="2">
    <source>
        <dbReference type="EMBL" id="PIC23461.1"/>
    </source>
</evidence>
<protein>
    <recommendedName>
        <fullName evidence="4">G-protein coupled receptors family 1 profile domain-containing protein</fullName>
    </recommendedName>
</protein>
<feature type="transmembrane region" description="Helical" evidence="1">
    <location>
        <begin position="183"/>
        <end position="202"/>
    </location>
</feature>
<dbReference type="PANTHER" id="PTHR10664:SF2">
    <property type="entry name" value="SERPENTINE RECEPTOR, CLASS BC (CLASS B-LIKE)"/>
    <property type="match status" value="1"/>
</dbReference>
<dbReference type="InterPro" id="IPR019420">
    <property type="entry name" value="7TM_GPCR_serpentine_rcpt_Srbc"/>
</dbReference>
<dbReference type="Proteomes" id="UP000230233">
    <property type="component" value="Chromosome V"/>
</dbReference>